<feature type="signal peptide" evidence="2">
    <location>
        <begin position="1"/>
        <end position="23"/>
    </location>
</feature>
<proteinExistence type="predicted"/>
<keyword evidence="4" id="KW-1185">Reference proteome</keyword>
<dbReference type="RefSeq" id="XP_005643601.1">
    <property type="nucleotide sequence ID" value="XM_005643544.1"/>
</dbReference>
<name>I0YKY8_COCSC</name>
<feature type="chain" id="PRO_5003637078" evidence="2">
    <location>
        <begin position="24"/>
        <end position="290"/>
    </location>
</feature>
<keyword evidence="2" id="KW-0732">Signal</keyword>
<organism evidence="3 4">
    <name type="scientific">Coccomyxa subellipsoidea (strain C-169)</name>
    <name type="common">Green microalga</name>
    <dbReference type="NCBI Taxonomy" id="574566"/>
    <lineage>
        <taxon>Eukaryota</taxon>
        <taxon>Viridiplantae</taxon>
        <taxon>Chlorophyta</taxon>
        <taxon>core chlorophytes</taxon>
        <taxon>Trebouxiophyceae</taxon>
        <taxon>Trebouxiophyceae incertae sedis</taxon>
        <taxon>Coccomyxaceae</taxon>
        <taxon>Coccomyxa</taxon>
        <taxon>Coccomyxa subellipsoidea</taxon>
    </lineage>
</organism>
<dbReference type="OrthoDB" id="10403871at2759"/>
<feature type="compositionally biased region" description="Low complexity" evidence="1">
    <location>
        <begin position="239"/>
        <end position="282"/>
    </location>
</feature>
<dbReference type="AlphaFoldDB" id="I0YKY8"/>
<evidence type="ECO:0000256" key="1">
    <source>
        <dbReference type="SAM" id="MobiDB-lite"/>
    </source>
</evidence>
<dbReference type="KEGG" id="csl:COCSUDRAFT_44841"/>
<gene>
    <name evidence="3" type="ORF">COCSUDRAFT_44841</name>
</gene>
<dbReference type="GeneID" id="17036987"/>
<accession>I0YKY8</accession>
<evidence type="ECO:0000256" key="2">
    <source>
        <dbReference type="SAM" id="SignalP"/>
    </source>
</evidence>
<dbReference type="EMBL" id="AGSI01000020">
    <property type="protein sequence ID" value="EIE19057.1"/>
    <property type="molecule type" value="Genomic_DNA"/>
</dbReference>
<protein>
    <submittedName>
        <fullName evidence="3">Uncharacterized protein</fullName>
    </submittedName>
</protein>
<evidence type="ECO:0000313" key="3">
    <source>
        <dbReference type="EMBL" id="EIE19057.1"/>
    </source>
</evidence>
<reference evidence="3 4" key="1">
    <citation type="journal article" date="2012" name="Genome Biol.">
        <title>The genome of the polar eukaryotic microalga coccomyxa subellipsoidea reveals traits of cold adaptation.</title>
        <authorList>
            <person name="Blanc G."/>
            <person name="Agarkova I."/>
            <person name="Grimwood J."/>
            <person name="Kuo A."/>
            <person name="Brueggeman A."/>
            <person name="Dunigan D."/>
            <person name="Gurnon J."/>
            <person name="Ladunga I."/>
            <person name="Lindquist E."/>
            <person name="Lucas S."/>
            <person name="Pangilinan J."/>
            <person name="Proschold T."/>
            <person name="Salamov A."/>
            <person name="Schmutz J."/>
            <person name="Weeks D."/>
            <person name="Yamada T."/>
            <person name="Claverie J.M."/>
            <person name="Grigoriev I."/>
            <person name="Van Etten J."/>
            <person name="Lomsadze A."/>
            <person name="Borodovsky M."/>
        </authorList>
    </citation>
    <scope>NUCLEOTIDE SEQUENCE [LARGE SCALE GENOMIC DNA]</scope>
    <source>
        <strain evidence="3 4">C-169</strain>
    </source>
</reference>
<feature type="compositionally biased region" description="Low complexity" evidence="1">
    <location>
        <begin position="222"/>
        <end position="231"/>
    </location>
</feature>
<feature type="region of interest" description="Disordered" evidence="1">
    <location>
        <begin position="222"/>
        <end position="290"/>
    </location>
</feature>
<sequence>MAGRLLICAVVLLCFCSFNHCNALEAGTEELSERMTSLRRLLETELTVANDNNTYPNATVNVGLSRPQGCVPWWTKTRSTDVVCPKDCQLSGFKEGYNLGQLAPLYIKVEKGSVSRVAPRPLKGAYMNITGISKIDNKVDYKFQVSDYGVNFVQFAANYNVGAKFTVSMGLVKKNPNAGGSAVPDPNAKHNPFCYFNVTWTVVAPGTIPTAADAAKPAATSAATSSATSAADNGDLPSTDTTPEVAAAATVPKKAAAPAPAAAQPTVAGKKAAAPAPSAGSAFEDLGGGL</sequence>
<comment type="caution">
    <text evidence="3">The sequence shown here is derived from an EMBL/GenBank/DDBJ whole genome shotgun (WGS) entry which is preliminary data.</text>
</comment>
<evidence type="ECO:0000313" key="4">
    <source>
        <dbReference type="Proteomes" id="UP000007264"/>
    </source>
</evidence>
<dbReference type="Proteomes" id="UP000007264">
    <property type="component" value="Unassembled WGS sequence"/>
</dbReference>